<evidence type="ECO:0008006" key="3">
    <source>
        <dbReference type="Google" id="ProtNLM"/>
    </source>
</evidence>
<proteinExistence type="predicted"/>
<keyword evidence="1" id="KW-0472">Membrane</keyword>
<protein>
    <recommendedName>
        <fullName evidence="3">Multidrug export protein MepA</fullName>
    </recommendedName>
</protein>
<dbReference type="AlphaFoldDB" id="A0A645HCP2"/>
<dbReference type="EMBL" id="VSSQ01090332">
    <property type="protein sequence ID" value="MPN36286.1"/>
    <property type="molecule type" value="Genomic_DNA"/>
</dbReference>
<keyword evidence="1" id="KW-1133">Transmembrane helix</keyword>
<organism evidence="2">
    <name type="scientific">bioreactor metagenome</name>
    <dbReference type="NCBI Taxonomy" id="1076179"/>
    <lineage>
        <taxon>unclassified sequences</taxon>
        <taxon>metagenomes</taxon>
        <taxon>ecological metagenomes</taxon>
    </lineage>
</organism>
<reference evidence="2" key="1">
    <citation type="submission" date="2019-08" db="EMBL/GenBank/DDBJ databases">
        <authorList>
            <person name="Kucharzyk K."/>
            <person name="Murdoch R.W."/>
            <person name="Higgins S."/>
            <person name="Loffler F."/>
        </authorList>
    </citation>
    <scope>NUCLEOTIDE SEQUENCE</scope>
</reference>
<gene>
    <name evidence="2" type="ORF">SDC9_183795</name>
</gene>
<accession>A0A645HCP2</accession>
<comment type="caution">
    <text evidence="2">The sequence shown here is derived from an EMBL/GenBank/DDBJ whole genome shotgun (WGS) entry which is preliminary data.</text>
</comment>
<keyword evidence="1" id="KW-0812">Transmembrane</keyword>
<feature type="transmembrane region" description="Helical" evidence="1">
    <location>
        <begin position="30"/>
        <end position="50"/>
    </location>
</feature>
<name>A0A645HCP2_9ZZZZ</name>
<evidence type="ECO:0000313" key="2">
    <source>
        <dbReference type="EMBL" id="MPN36286.1"/>
    </source>
</evidence>
<sequence>MYSLLMSISRQLVVLLPIAYLLGKFVSLDAVWFCFPIAEVVAVVMALVLYRGLYEKEIKPL</sequence>
<evidence type="ECO:0000256" key="1">
    <source>
        <dbReference type="SAM" id="Phobius"/>
    </source>
</evidence>